<evidence type="ECO:0000259" key="1">
    <source>
        <dbReference type="Pfam" id="PF03101"/>
    </source>
</evidence>
<reference evidence="2" key="2">
    <citation type="submission" date="2023-06" db="EMBL/GenBank/DDBJ databases">
        <authorList>
            <person name="Ma L."/>
            <person name="Liu K.-W."/>
            <person name="Li Z."/>
            <person name="Hsiao Y.-Y."/>
            <person name="Qi Y."/>
            <person name="Fu T."/>
            <person name="Tang G."/>
            <person name="Zhang D."/>
            <person name="Sun W.-H."/>
            <person name="Liu D.-K."/>
            <person name="Li Y."/>
            <person name="Chen G.-Z."/>
            <person name="Liu X.-D."/>
            <person name="Liao X.-Y."/>
            <person name="Jiang Y.-T."/>
            <person name="Yu X."/>
            <person name="Hao Y."/>
            <person name="Huang J."/>
            <person name="Zhao X.-W."/>
            <person name="Ke S."/>
            <person name="Chen Y.-Y."/>
            <person name="Wu W.-L."/>
            <person name="Hsu J.-L."/>
            <person name="Lin Y.-F."/>
            <person name="Huang M.-D."/>
            <person name="Li C.-Y."/>
            <person name="Huang L."/>
            <person name="Wang Z.-W."/>
            <person name="Zhao X."/>
            <person name="Zhong W.-Y."/>
            <person name="Peng D.-H."/>
            <person name="Ahmad S."/>
            <person name="Lan S."/>
            <person name="Zhang J.-S."/>
            <person name="Tsai W.-C."/>
            <person name="Van De Peer Y."/>
            <person name="Liu Z.-J."/>
        </authorList>
    </citation>
    <scope>NUCLEOTIDE SEQUENCE</scope>
    <source>
        <strain evidence="2">CP</strain>
        <tissue evidence="2">Leaves</tissue>
    </source>
</reference>
<gene>
    <name evidence="2" type="primary">FRS7</name>
    <name evidence="2" type="ORF">QJS10_CPA05g01487</name>
</gene>
<sequence>MVIMDGDVNVLRTDLEGGMAEGCKIMDVKDHVHENPKKVEKSVEGILVASESNENLEPYEGLEFETEEAARMFYDSYARRVGFRIRISKYSRSRRDNSIISCRIVCSKEGFREYRARKGILGDGRKRQRAVTRVGCKAMVMVKKVKNGRWVVAKFVKEHNHGPVPPKIVVTKPFIQNGEEIIEKPIIRKVGNCQEPFEGMEFDSENAAMLFYSAYAKHMGFRARISKYCHSRRANSIISRRIVCSKEGFREIRMNRDLDCEGKAKRSRVITQIGCKAMIKIKKLNSGKWIVSRVEKEHYHSLVSSEMAPCLQLHTDVSKSMHDTLQGFELVPVPQVSVVDDHKVELHSTYRESLTLYNQLYHEIIKYVREGAETLDSYTVAMSALQEAIKKVTAAKRTHNGNTHNEDSGMKTFQGTELVLVPDGHASHTHSSGRKRKFQKADKDIGNIASIQKSQVLESVRISQANSNLSNSTGTTGPLDAETQLVEISHVPVTLCIPVARSLKAASPAPAHPISSSLIEALPLSAHPRASSHAAATKIPPQKKIRAGNPLVHAAAIAVGARVVPPTAAAELIRAVEARVRYARSVLGGSGPLEAVPLAVWSGDQCVASPEFREVEFSGGRDREA</sequence>
<evidence type="ECO:0000313" key="2">
    <source>
        <dbReference type="EMBL" id="KAK1316503.1"/>
    </source>
</evidence>
<dbReference type="EMBL" id="JAUJYO010000005">
    <property type="protein sequence ID" value="KAK1316503.1"/>
    <property type="molecule type" value="Genomic_DNA"/>
</dbReference>
<dbReference type="InterPro" id="IPR004330">
    <property type="entry name" value="FAR1_DNA_bnd_dom"/>
</dbReference>
<organism evidence="2 3">
    <name type="scientific">Acorus calamus</name>
    <name type="common">Sweet flag</name>
    <dbReference type="NCBI Taxonomy" id="4465"/>
    <lineage>
        <taxon>Eukaryota</taxon>
        <taxon>Viridiplantae</taxon>
        <taxon>Streptophyta</taxon>
        <taxon>Embryophyta</taxon>
        <taxon>Tracheophyta</taxon>
        <taxon>Spermatophyta</taxon>
        <taxon>Magnoliopsida</taxon>
        <taxon>Liliopsida</taxon>
        <taxon>Acoraceae</taxon>
        <taxon>Acorus</taxon>
    </lineage>
</organism>
<feature type="domain" description="FAR1" evidence="1">
    <location>
        <begin position="73"/>
        <end position="161"/>
    </location>
</feature>
<keyword evidence="3" id="KW-1185">Reference proteome</keyword>
<dbReference type="Pfam" id="PF03101">
    <property type="entry name" value="FAR1"/>
    <property type="match status" value="2"/>
</dbReference>
<dbReference type="PANTHER" id="PTHR46328:SF42">
    <property type="entry name" value="PROTEIN FAR1-RELATED SEQUENCE 5-LIKE ISOFORM X1"/>
    <property type="match status" value="1"/>
</dbReference>
<dbReference type="Proteomes" id="UP001180020">
    <property type="component" value="Unassembled WGS sequence"/>
</dbReference>
<reference evidence="2" key="1">
    <citation type="journal article" date="2023" name="Nat. Commun.">
        <title>Diploid and tetraploid genomes of Acorus and the evolution of monocots.</title>
        <authorList>
            <person name="Ma L."/>
            <person name="Liu K.W."/>
            <person name="Li Z."/>
            <person name="Hsiao Y.Y."/>
            <person name="Qi Y."/>
            <person name="Fu T."/>
            <person name="Tang G.D."/>
            <person name="Zhang D."/>
            <person name="Sun W.H."/>
            <person name="Liu D.K."/>
            <person name="Li Y."/>
            <person name="Chen G.Z."/>
            <person name="Liu X.D."/>
            <person name="Liao X.Y."/>
            <person name="Jiang Y.T."/>
            <person name="Yu X."/>
            <person name="Hao Y."/>
            <person name="Huang J."/>
            <person name="Zhao X.W."/>
            <person name="Ke S."/>
            <person name="Chen Y.Y."/>
            <person name="Wu W.L."/>
            <person name="Hsu J.L."/>
            <person name="Lin Y.F."/>
            <person name="Huang M.D."/>
            <person name="Li C.Y."/>
            <person name="Huang L."/>
            <person name="Wang Z.W."/>
            <person name="Zhao X."/>
            <person name="Zhong W.Y."/>
            <person name="Peng D.H."/>
            <person name="Ahmad S."/>
            <person name="Lan S."/>
            <person name="Zhang J.S."/>
            <person name="Tsai W.C."/>
            <person name="Van de Peer Y."/>
            <person name="Liu Z.J."/>
        </authorList>
    </citation>
    <scope>NUCLEOTIDE SEQUENCE</scope>
    <source>
        <strain evidence="2">CP</strain>
    </source>
</reference>
<dbReference type="AlphaFoldDB" id="A0AAV9EUM9"/>
<protein>
    <submittedName>
        <fullName evidence="2">Protein FAR1-RELATED SEQUENCE 7</fullName>
    </submittedName>
</protein>
<feature type="domain" description="FAR1" evidence="1">
    <location>
        <begin position="211"/>
        <end position="303"/>
    </location>
</feature>
<accession>A0AAV9EUM9</accession>
<proteinExistence type="predicted"/>
<comment type="caution">
    <text evidence="2">The sequence shown here is derived from an EMBL/GenBank/DDBJ whole genome shotgun (WGS) entry which is preliminary data.</text>
</comment>
<dbReference type="PANTHER" id="PTHR46328">
    <property type="entry name" value="FAR-RED IMPAIRED RESPONSIVE (FAR1) FAMILY PROTEIN-RELATED"/>
    <property type="match status" value="1"/>
</dbReference>
<evidence type="ECO:0000313" key="3">
    <source>
        <dbReference type="Proteomes" id="UP001180020"/>
    </source>
</evidence>
<name>A0AAV9EUM9_ACOCL</name>